<reference evidence="2" key="2">
    <citation type="journal article" date="2020" name="Nat. Ecol. Evol.">
        <title>Deeply conserved synteny resolves early events in vertebrate evolution.</title>
        <authorList>
            <person name="Simakov O."/>
            <person name="Marletaz F."/>
            <person name="Yue J.X."/>
            <person name="O'Connell B."/>
            <person name="Jenkins J."/>
            <person name="Brandt A."/>
            <person name="Calef R."/>
            <person name="Tung C.H."/>
            <person name="Huang T.K."/>
            <person name="Schmutz J."/>
            <person name="Satoh N."/>
            <person name="Yu J.K."/>
            <person name="Putnam N.H."/>
            <person name="Green R.E."/>
            <person name="Rokhsar D.S."/>
        </authorList>
    </citation>
    <scope>NUCLEOTIDE SEQUENCE [LARGE SCALE GENOMIC DNA]</scope>
    <source>
        <strain evidence="2">S238N-H82</strain>
    </source>
</reference>
<protein>
    <submittedName>
        <fullName evidence="3">ATP-dependent RNA helicase SUPV3L1, mitochondrial-like</fullName>
    </submittedName>
</protein>
<reference evidence="3" key="3">
    <citation type="submission" date="2025-08" db="UniProtKB">
        <authorList>
            <consortium name="RefSeq"/>
        </authorList>
    </citation>
    <scope>IDENTIFICATION</scope>
</reference>
<dbReference type="OrthoDB" id="6692397at2759"/>
<dbReference type="AlphaFoldDB" id="A0A9J7MN92"/>
<gene>
    <name evidence="3" type="primary">LOC118414416</name>
</gene>
<dbReference type="RefSeq" id="XP_035674342.1">
    <property type="nucleotide sequence ID" value="XM_035818449.1"/>
</dbReference>
<evidence type="ECO:0000259" key="1">
    <source>
        <dbReference type="Pfam" id="PF18114"/>
    </source>
</evidence>
<feature type="domain" description="Suv3 N-terminal" evidence="1">
    <location>
        <begin position="52"/>
        <end position="153"/>
    </location>
</feature>
<reference evidence="3" key="1">
    <citation type="journal article" date="2016" name="Genome Biol. Evol.">
        <title>Conserved non-coding elements in the most distant genera of cephalochordates: the Goldilocks principle.</title>
        <authorList>
            <person name="Yue J.X."/>
            <person name="Kozmikova I."/>
            <person name="Ono H."/>
            <person name="Nossa C.W."/>
            <person name="Kozmik Z."/>
            <person name="Putnam N.H."/>
            <person name="Yu J.K."/>
            <person name="Holland L.Z."/>
        </authorList>
    </citation>
    <scope>NUCLEOTIDE SEQUENCE</scope>
</reference>
<evidence type="ECO:0000313" key="3">
    <source>
        <dbReference type="RefSeq" id="XP_035674342.1"/>
    </source>
</evidence>
<keyword evidence="2" id="KW-1185">Reference proteome</keyword>
<dbReference type="KEGG" id="bfo:118414416"/>
<name>A0A9J7MN92_BRAFL</name>
<dbReference type="Gene3D" id="1.10.1740.140">
    <property type="match status" value="1"/>
</dbReference>
<sequence length="153" mass="17360">MSFVRLGRAVVRVGNAYSLRTRLRPPVASSLTWTQQGFSRSKSSTSDYDTTLFIPVPIKTVNNADDINVGFELTGEPLEKSEVLKALNRFYKRKEIQTLGAENGLDNHLFHQGFLSFRKWIVESDVLPPEVHIMLSDILRGSGHVDDIFPYFM</sequence>
<feature type="non-terminal residue" evidence="3">
    <location>
        <position position="153"/>
    </location>
</feature>
<proteinExistence type="predicted"/>
<organism evidence="2 3">
    <name type="scientific">Branchiostoma floridae</name>
    <name type="common">Florida lancelet</name>
    <name type="synonym">Amphioxus</name>
    <dbReference type="NCBI Taxonomy" id="7739"/>
    <lineage>
        <taxon>Eukaryota</taxon>
        <taxon>Metazoa</taxon>
        <taxon>Chordata</taxon>
        <taxon>Cephalochordata</taxon>
        <taxon>Leptocardii</taxon>
        <taxon>Amphioxiformes</taxon>
        <taxon>Branchiostomatidae</taxon>
        <taxon>Branchiostoma</taxon>
    </lineage>
</organism>
<evidence type="ECO:0000313" key="2">
    <source>
        <dbReference type="Proteomes" id="UP000001554"/>
    </source>
</evidence>
<dbReference type="InterPro" id="IPR041453">
    <property type="entry name" value="Suv3_N"/>
</dbReference>
<dbReference type="Proteomes" id="UP000001554">
    <property type="component" value="Chromosome 4"/>
</dbReference>
<accession>A0A9J7MN92</accession>
<dbReference type="Pfam" id="PF18114">
    <property type="entry name" value="Suv3_N"/>
    <property type="match status" value="1"/>
</dbReference>
<dbReference type="GeneID" id="118414416"/>